<accession>A0A951U5T3</accession>
<evidence type="ECO:0000256" key="1">
    <source>
        <dbReference type="SAM" id="MobiDB-lite"/>
    </source>
</evidence>
<protein>
    <submittedName>
        <fullName evidence="2">KGK domain-containing protein</fullName>
    </submittedName>
</protein>
<reference evidence="2" key="1">
    <citation type="submission" date="2021-05" db="EMBL/GenBank/DDBJ databases">
        <authorList>
            <person name="Pietrasiak N."/>
            <person name="Ward R."/>
            <person name="Stajich J.E."/>
            <person name="Kurbessoian T."/>
        </authorList>
    </citation>
    <scope>NUCLEOTIDE SEQUENCE</scope>
    <source>
        <strain evidence="2">GSE-TBD4-15B</strain>
    </source>
</reference>
<sequence length="175" mass="20466">MDNDYGLLGEDEVMYVRSGRILMSNPTFKVSEFLDALAQLVSEQEREWSDEREGWFNERGQGCEVLRFDGQGWQRGRVRLRLEFCPEPAPKLLSESRSAQDSGYDEELERDAYGRDAYGRDEYYSRDEYSRDEYGQDAPKDYGREIPSPRRSREPLTPLSDLLPRNPNLPESDDY</sequence>
<reference evidence="2" key="2">
    <citation type="journal article" date="2022" name="Microbiol. Resour. Announc.">
        <title>Metagenome Sequencing to Explore Phylogenomics of Terrestrial Cyanobacteria.</title>
        <authorList>
            <person name="Ward R.D."/>
            <person name="Stajich J.E."/>
            <person name="Johansen J.R."/>
            <person name="Huntemann M."/>
            <person name="Clum A."/>
            <person name="Foster B."/>
            <person name="Foster B."/>
            <person name="Roux S."/>
            <person name="Palaniappan K."/>
            <person name="Varghese N."/>
            <person name="Mukherjee S."/>
            <person name="Reddy T.B.K."/>
            <person name="Daum C."/>
            <person name="Copeland A."/>
            <person name="Chen I.A."/>
            <person name="Ivanova N.N."/>
            <person name="Kyrpides N.C."/>
            <person name="Shapiro N."/>
            <person name="Eloe-Fadrosh E.A."/>
            <person name="Pietrasiak N."/>
        </authorList>
    </citation>
    <scope>NUCLEOTIDE SEQUENCE</scope>
    <source>
        <strain evidence="2">GSE-TBD4-15B</strain>
    </source>
</reference>
<gene>
    <name evidence="2" type="ORF">KME07_15365</name>
</gene>
<organism evidence="2 3">
    <name type="scientific">Pegethrix bostrychoides GSE-TBD4-15B</name>
    <dbReference type="NCBI Taxonomy" id="2839662"/>
    <lineage>
        <taxon>Bacteria</taxon>
        <taxon>Bacillati</taxon>
        <taxon>Cyanobacteriota</taxon>
        <taxon>Cyanophyceae</taxon>
        <taxon>Oculatellales</taxon>
        <taxon>Oculatellaceae</taxon>
        <taxon>Pegethrix</taxon>
    </lineage>
</organism>
<evidence type="ECO:0000313" key="3">
    <source>
        <dbReference type="Proteomes" id="UP000707356"/>
    </source>
</evidence>
<dbReference type="Pfam" id="PF08872">
    <property type="entry name" value="KGK"/>
    <property type="match status" value="1"/>
</dbReference>
<feature type="region of interest" description="Disordered" evidence="1">
    <location>
        <begin position="91"/>
        <end position="175"/>
    </location>
</feature>
<evidence type="ECO:0000313" key="2">
    <source>
        <dbReference type="EMBL" id="MBW4466801.1"/>
    </source>
</evidence>
<dbReference type="Proteomes" id="UP000707356">
    <property type="component" value="Unassembled WGS sequence"/>
</dbReference>
<dbReference type="InterPro" id="IPR014971">
    <property type="entry name" value="KGK"/>
</dbReference>
<dbReference type="AlphaFoldDB" id="A0A951U5T3"/>
<comment type="caution">
    <text evidence="2">The sequence shown here is derived from an EMBL/GenBank/DDBJ whole genome shotgun (WGS) entry which is preliminary data.</text>
</comment>
<feature type="compositionally biased region" description="Basic and acidic residues" evidence="1">
    <location>
        <begin position="110"/>
        <end position="154"/>
    </location>
</feature>
<proteinExistence type="predicted"/>
<name>A0A951U5T3_9CYAN</name>
<dbReference type="EMBL" id="JAHHHV010000071">
    <property type="protein sequence ID" value="MBW4466801.1"/>
    <property type="molecule type" value="Genomic_DNA"/>
</dbReference>